<evidence type="ECO:0000256" key="2">
    <source>
        <dbReference type="ARBA" id="ARBA00010333"/>
    </source>
</evidence>
<dbReference type="SMART" id="SM00062">
    <property type="entry name" value="PBPb"/>
    <property type="match status" value="1"/>
</dbReference>
<comment type="similarity">
    <text evidence="2 4">Belongs to the bacterial solute-binding protein 3 family.</text>
</comment>
<dbReference type="AlphaFoldDB" id="A0AAQ1KDF1"/>
<evidence type="ECO:0000256" key="4">
    <source>
        <dbReference type="RuleBase" id="RU003744"/>
    </source>
</evidence>
<comment type="subcellular location">
    <subcellularLocation>
        <location evidence="1">Cell envelope</location>
    </subcellularLocation>
</comment>
<keyword evidence="3 5" id="KW-0732">Signal</keyword>
<evidence type="ECO:0000256" key="1">
    <source>
        <dbReference type="ARBA" id="ARBA00004196"/>
    </source>
</evidence>
<feature type="signal peptide" evidence="5">
    <location>
        <begin position="1"/>
        <end position="30"/>
    </location>
</feature>
<dbReference type="EMBL" id="FOLS01000001">
    <property type="protein sequence ID" value="SFB88281.1"/>
    <property type="molecule type" value="Genomic_DNA"/>
</dbReference>
<dbReference type="PROSITE" id="PS01039">
    <property type="entry name" value="SBP_BACTERIAL_3"/>
    <property type="match status" value="1"/>
</dbReference>
<dbReference type="SMART" id="SM00079">
    <property type="entry name" value="PBPe"/>
    <property type="match status" value="1"/>
</dbReference>
<dbReference type="Gene3D" id="3.40.190.10">
    <property type="entry name" value="Periplasmic binding protein-like II"/>
    <property type="match status" value="2"/>
</dbReference>
<dbReference type="Proteomes" id="UP000183385">
    <property type="component" value="Unassembled WGS sequence"/>
</dbReference>
<dbReference type="SUPFAM" id="SSF53850">
    <property type="entry name" value="Periplasmic binding protein-like II"/>
    <property type="match status" value="1"/>
</dbReference>
<accession>A0AAQ1KDF1</accession>
<dbReference type="NCBIfam" id="NF008426">
    <property type="entry name" value="PRK11260.1"/>
    <property type="match status" value="1"/>
</dbReference>
<dbReference type="RefSeq" id="WP_074976474.1">
    <property type="nucleotide sequence ID" value="NZ_BGPP01000001.1"/>
</dbReference>
<dbReference type="PANTHER" id="PTHR35936:SF35">
    <property type="entry name" value="L-CYSTINE-BINDING PROTEIN TCYJ"/>
    <property type="match status" value="1"/>
</dbReference>
<evidence type="ECO:0000259" key="7">
    <source>
        <dbReference type="SMART" id="SM00079"/>
    </source>
</evidence>
<evidence type="ECO:0000313" key="9">
    <source>
        <dbReference type="Proteomes" id="UP000183385"/>
    </source>
</evidence>
<dbReference type="InterPro" id="IPR001320">
    <property type="entry name" value="Iontro_rcpt_C"/>
</dbReference>
<evidence type="ECO:0000259" key="6">
    <source>
        <dbReference type="SMART" id="SM00062"/>
    </source>
</evidence>
<evidence type="ECO:0000256" key="3">
    <source>
        <dbReference type="ARBA" id="ARBA00022729"/>
    </source>
</evidence>
<name>A0AAQ1KDF1_9PSED</name>
<dbReference type="PANTHER" id="PTHR35936">
    <property type="entry name" value="MEMBRANE-BOUND LYTIC MUREIN TRANSGLYCOSYLASE F"/>
    <property type="match status" value="1"/>
</dbReference>
<proteinExistence type="inferred from homology"/>
<keyword evidence="9" id="KW-1185">Reference proteome</keyword>
<organism evidence="8 9">
    <name type="scientific">Pseudomonas citronellolis</name>
    <dbReference type="NCBI Taxonomy" id="53408"/>
    <lineage>
        <taxon>Bacteria</taxon>
        <taxon>Pseudomonadati</taxon>
        <taxon>Pseudomonadota</taxon>
        <taxon>Gammaproteobacteria</taxon>
        <taxon>Pseudomonadales</taxon>
        <taxon>Pseudomonadaceae</taxon>
        <taxon>Pseudomonas</taxon>
    </lineage>
</organism>
<sequence>MNFSILRRGFIFAGLTLALGASFLGQQASADEDLLKQIQGNGAIKVGLEGTYPPFSFVDENGKLSGFEVDFAELLAKELGVKAKFQPTKWDGILAALESKRLDVVINQVTISEERKKKYDFSEPYTVSGIQALVRKGDESKYDTPEKLAGVKVGVGLGTNYEQWLKQNVPQADVRTYEDDPTKFQDLRSGRIDVILVDRLAAFDMVNKTKGAMALTGAPFARQEAGIALRKGNPELLGALNKAIEKFKADGSLKKLSEKWFQADVTQ</sequence>
<dbReference type="Pfam" id="PF00497">
    <property type="entry name" value="SBP_bac_3"/>
    <property type="match status" value="1"/>
</dbReference>
<feature type="chain" id="PRO_5042973235" evidence="5">
    <location>
        <begin position="31"/>
        <end position="267"/>
    </location>
</feature>
<evidence type="ECO:0000256" key="5">
    <source>
        <dbReference type="SAM" id="SignalP"/>
    </source>
</evidence>
<dbReference type="GO" id="GO:0015276">
    <property type="term" value="F:ligand-gated monoatomic ion channel activity"/>
    <property type="evidence" value="ECO:0007669"/>
    <property type="project" value="InterPro"/>
</dbReference>
<comment type="caution">
    <text evidence="8">The sequence shown here is derived from an EMBL/GenBank/DDBJ whole genome shotgun (WGS) entry which is preliminary data.</text>
</comment>
<evidence type="ECO:0000313" key="8">
    <source>
        <dbReference type="EMBL" id="SFB88281.1"/>
    </source>
</evidence>
<dbReference type="InterPro" id="IPR018313">
    <property type="entry name" value="SBP_3_CS"/>
</dbReference>
<protein>
    <submittedName>
        <fullName evidence="8">Cystine transport system substrate-binding protein</fullName>
    </submittedName>
</protein>
<gene>
    <name evidence="8" type="ORF">SAMN05216577_101201</name>
</gene>
<feature type="domain" description="Ionotropic glutamate receptor C-terminal" evidence="7">
    <location>
        <begin position="43"/>
        <end position="263"/>
    </location>
</feature>
<dbReference type="InterPro" id="IPR001638">
    <property type="entry name" value="Solute-binding_3/MltF_N"/>
</dbReference>
<feature type="domain" description="Solute-binding protein family 3/N-terminal" evidence="6">
    <location>
        <begin position="43"/>
        <end position="264"/>
    </location>
</feature>
<dbReference type="GO" id="GO:0016020">
    <property type="term" value="C:membrane"/>
    <property type="evidence" value="ECO:0007669"/>
    <property type="project" value="InterPro"/>
</dbReference>
<reference evidence="8 9" key="1">
    <citation type="submission" date="2016-10" db="EMBL/GenBank/DDBJ databases">
        <authorList>
            <person name="Varghese N."/>
            <person name="Submissions S."/>
        </authorList>
    </citation>
    <scope>NUCLEOTIDE SEQUENCE [LARGE SCALE GENOMIC DNA]</scope>
    <source>
        <strain evidence="8 9">LMG 18378</strain>
    </source>
</reference>
<dbReference type="GO" id="GO:0030313">
    <property type="term" value="C:cell envelope"/>
    <property type="evidence" value="ECO:0007669"/>
    <property type="project" value="UniProtKB-SubCell"/>
</dbReference>